<dbReference type="EMBL" id="FMZZ01000009">
    <property type="protein sequence ID" value="SDD31268.1"/>
    <property type="molecule type" value="Genomic_DNA"/>
</dbReference>
<evidence type="ECO:0000313" key="3">
    <source>
        <dbReference type="Proteomes" id="UP000199501"/>
    </source>
</evidence>
<evidence type="ECO:0000259" key="1">
    <source>
        <dbReference type="Pfam" id="PF11716"/>
    </source>
</evidence>
<dbReference type="Pfam" id="PF11716">
    <property type="entry name" value="MDMPI_N"/>
    <property type="match status" value="1"/>
</dbReference>
<dbReference type="NCBIfam" id="TIGR03086">
    <property type="entry name" value="TIGR03086 family metal-binding protein"/>
    <property type="match status" value="1"/>
</dbReference>
<accession>A0A1G6TQ87</accession>
<organism evidence="2 3">
    <name type="scientific">Actinokineospora iranica</name>
    <dbReference type="NCBI Taxonomy" id="1271860"/>
    <lineage>
        <taxon>Bacteria</taxon>
        <taxon>Bacillati</taxon>
        <taxon>Actinomycetota</taxon>
        <taxon>Actinomycetes</taxon>
        <taxon>Pseudonocardiales</taxon>
        <taxon>Pseudonocardiaceae</taxon>
        <taxon>Actinokineospora</taxon>
    </lineage>
</organism>
<dbReference type="AlphaFoldDB" id="A0A1G6TQ87"/>
<dbReference type="InterPro" id="IPR034660">
    <property type="entry name" value="DinB/YfiT-like"/>
</dbReference>
<dbReference type="GO" id="GO:0046872">
    <property type="term" value="F:metal ion binding"/>
    <property type="evidence" value="ECO:0007669"/>
    <property type="project" value="InterPro"/>
</dbReference>
<keyword evidence="3" id="KW-1185">Reference proteome</keyword>
<gene>
    <name evidence="2" type="ORF">SAMN05216174_109262</name>
</gene>
<dbReference type="InterPro" id="IPR017517">
    <property type="entry name" value="Maleyloyr_isom"/>
</dbReference>
<feature type="domain" description="Mycothiol-dependent maleylpyruvate isomerase metal-binding" evidence="1">
    <location>
        <begin position="9"/>
        <end position="62"/>
    </location>
</feature>
<dbReference type="Proteomes" id="UP000199501">
    <property type="component" value="Unassembled WGS sequence"/>
</dbReference>
<name>A0A1G6TQ87_9PSEU</name>
<dbReference type="InterPro" id="IPR024344">
    <property type="entry name" value="MDMPI_metal-binding"/>
</dbReference>
<dbReference type="RefSeq" id="WP_175482936.1">
    <property type="nucleotide sequence ID" value="NZ_FMZZ01000009.1"/>
</dbReference>
<reference evidence="3" key="1">
    <citation type="submission" date="2016-10" db="EMBL/GenBank/DDBJ databases">
        <authorList>
            <person name="Varghese N."/>
            <person name="Submissions S."/>
        </authorList>
    </citation>
    <scope>NUCLEOTIDE SEQUENCE [LARGE SCALE GENOMIC DNA]</scope>
    <source>
        <strain evidence="3">IBRC-M 10403</strain>
    </source>
</reference>
<dbReference type="STRING" id="1271860.SAMN05216174_109262"/>
<dbReference type="NCBIfam" id="TIGR03083">
    <property type="entry name" value="maleylpyruvate isomerase family mycothiol-dependent enzyme"/>
    <property type="match status" value="1"/>
</dbReference>
<dbReference type="InterPro" id="IPR017520">
    <property type="entry name" value="CHP03086"/>
</dbReference>
<evidence type="ECO:0000313" key="2">
    <source>
        <dbReference type="EMBL" id="SDD31268.1"/>
    </source>
</evidence>
<dbReference type="SUPFAM" id="SSF109854">
    <property type="entry name" value="DinB/YfiT-like putative metalloenzymes"/>
    <property type="match status" value="1"/>
</dbReference>
<sequence length="185" mass="20035">MDIRELDRRAVESTGRIIDALTDEQLDVPTPCTEWAVREVIAHMVDNHVNFLRKLAGEAPALSGDPRVDFRETAAALAALADNDEVLAAPYEMPIGTVNGRIALSIHFNDTLVHGWDIGTAVGVDVRLDEDLVEAALGFISTWPDTPEVWGPGKAFSARLPVADDASPQERLLALTGRSPAWSTV</sequence>
<proteinExistence type="predicted"/>
<protein>
    <submittedName>
        <fullName evidence="2">TIGR03086 family protein</fullName>
    </submittedName>
</protein>
<dbReference type="Gene3D" id="1.20.120.450">
    <property type="entry name" value="dinb family like domain"/>
    <property type="match status" value="1"/>
</dbReference>